<evidence type="ECO:0000256" key="6">
    <source>
        <dbReference type="PROSITE-ProRule" id="PRU10007"/>
    </source>
</evidence>
<dbReference type="FunFam" id="3.40.605.10:FF:000004">
    <property type="entry name" value="Aldehyde dehydrogenase"/>
    <property type="match status" value="1"/>
</dbReference>
<feature type="domain" description="Aldehyde dehydrogenase" evidence="8">
    <location>
        <begin position="3"/>
        <end position="426"/>
    </location>
</feature>
<dbReference type="GO" id="GO:0005737">
    <property type="term" value="C:cytoplasm"/>
    <property type="evidence" value="ECO:0007669"/>
    <property type="project" value="TreeGrafter"/>
</dbReference>
<dbReference type="PIRSF" id="PIRSF036492">
    <property type="entry name" value="ALDH"/>
    <property type="match status" value="1"/>
</dbReference>
<dbReference type="InterPro" id="IPR016160">
    <property type="entry name" value="Ald_DH_CS_CYS"/>
</dbReference>
<evidence type="ECO:0000256" key="1">
    <source>
        <dbReference type="ARBA" id="ARBA00009986"/>
    </source>
</evidence>
<dbReference type="PANTHER" id="PTHR43570">
    <property type="entry name" value="ALDEHYDE DEHYDROGENASE"/>
    <property type="match status" value="1"/>
</dbReference>
<dbReference type="InterPro" id="IPR029510">
    <property type="entry name" value="Ald_DH_CS_GLU"/>
</dbReference>
<dbReference type="GO" id="GO:0004029">
    <property type="term" value="F:aldehyde dehydrogenase (NAD+) activity"/>
    <property type="evidence" value="ECO:0007669"/>
    <property type="project" value="TreeGrafter"/>
</dbReference>
<dbReference type="OrthoDB" id="9762913at2"/>
<accession>A0A415PKR5</accession>
<dbReference type="CDD" id="cd07136">
    <property type="entry name" value="ALDH_YwdH-P39616"/>
    <property type="match status" value="1"/>
</dbReference>
<evidence type="ECO:0000256" key="3">
    <source>
        <dbReference type="ARBA" id="ARBA00023027"/>
    </source>
</evidence>
<dbReference type="PROSITE" id="PS00687">
    <property type="entry name" value="ALDEHYDE_DEHYDR_GLU"/>
    <property type="match status" value="1"/>
</dbReference>
<evidence type="ECO:0000256" key="5">
    <source>
        <dbReference type="PIRSR" id="PIRSR036492-1"/>
    </source>
</evidence>
<dbReference type="Gene3D" id="3.40.605.10">
    <property type="entry name" value="Aldehyde Dehydrogenase, Chain A, domain 1"/>
    <property type="match status" value="1"/>
</dbReference>
<evidence type="ECO:0000259" key="8">
    <source>
        <dbReference type="Pfam" id="PF00171"/>
    </source>
</evidence>
<reference evidence="9 10" key="1">
    <citation type="submission" date="2018-08" db="EMBL/GenBank/DDBJ databases">
        <title>A genome reference for cultivated species of the human gut microbiota.</title>
        <authorList>
            <person name="Zou Y."/>
            <person name="Xue W."/>
            <person name="Luo G."/>
        </authorList>
    </citation>
    <scope>NUCLEOTIDE SEQUENCE [LARGE SCALE GENOMIC DNA]</scope>
    <source>
        <strain evidence="9 10">AF35-6BH</strain>
    </source>
</reference>
<dbReference type="InterPro" id="IPR016163">
    <property type="entry name" value="Ald_DH_C"/>
</dbReference>
<dbReference type="FunFam" id="3.40.309.10:FF:000003">
    <property type="entry name" value="Aldehyde dehydrogenase"/>
    <property type="match status" value="1"/>
</dbReference>
<evidence type="ECO:0000313" key="10">
    <source>
        <dbReference type="Proteomes" id="UP000284868"/>
    </source>
</evidence>
<comment type="caution">
    <text evidence="9">The sequence shown here is derived from an EMBL/GenBank/DDBJ whole genome shotgun (WGS) entry which is preliminary data.</text>
</comment>
<organism evidence="9 10">
    <name type="scientific">Amedibacillus dolichus</name>
    <dbReference type="NCBI Taxonomy" id="31971"/>
    <lineage>
        <taxon>Bacteria</taxon>
        <taxon>Bacillati</taxon>
        <taxon>Bacillota</taxon>
        <taxon>Erysipelotrichia</taxon>
        <taxon>Erysipelotrichales</taxon>
        <taxon>Erysipelotrichaceae</taxon>
        <taxon>Amedibacillus</taxon>
    </lineage>
</organism>
<keyword evidence="10" id="KW-1185">Reference proteome</keyword>
<keyword evidence="2 4" id="KW-0560">Oxidoreductase</keyword>
<dbReference type="Pfam" id="PF00171">
    <property type="entry name" value="Aldedh"/>
    <property type="match status" value="1"/>
</dbReference>
<dbReference type="Proteomes" id="UP000284868">
    <property type="component" value="Unassembled WGS sequence"/>
</dbReference>
<dbReference type="InterPro" id="IPR012394">
    <property type="entry name" value="Aldehyde_DH_NAD(P)"/>
</dbReference>
<evidence type="ECO:0000256" key="7">
    <source>
        <dbReference type="RuleBase" id="RU003345"/>
    </source>
</evidence>
<dbReference type="AlphaFoldDB" id="A0A415PKR5"/>
<name>A0A415PKR5_9FIRM</name>
<evidence type="ECO:0000256" key="2">
    <source>
        <dbReference type="ARBA" id="ARBA00023002"/>
    </source>
</evidence>
<evidence type="ECO:0000256" key="4">
    <source>
        <dbReference type="PIRNR" id="PIRNR036492"/>
    </source>
</evidence>
<protein>
    <recommendedName>
        <fullName evidence="4">Aldehyde dehydrogenase</fullName>
    </recommendedName>
</protein>
<dbReference type="SUPFAM" id="SSF53720">
    <property type="entry name" value="ALDH-like"/>
    <property type="match status" value="1"/>
</dbReference>
<proteinExistence type="inferred from homology"/>
<dbReference type="RefSeq" id="WP_118365408.1">
    <property type="nucleotide sequence ID" value="NZ_CAUFDR010000025.1"/>
</dbReference>
<dbReference type="PROSITE" id="PS00070">
    <property type="entry name" value="ALDEHYDE_DEHYDR_CYS"/>
    <property type="match status" value="1"/>
</dbReference>
<dbReference type="InterPro" id="IPR016162">
    <property type="entry name" value="Ald_DH_N"/>
</dbReference>
<sequence>MEMKQLVEKQRRFYQSHQTKDVSYRKQALKRLRSAIMMYEKDISAALYQDLHKAEMESYMTEVGMVLSELTYQLRHLDTWAKPKQVRTPLAQFPSKSFQLAEPYGVVLVMSPWNYPFQLAIEPLIGALAAGNTVIVKPSAYALHTSAIIAKLIASCFEESYVAVVEGGRKENKELLEQRFDYIFFTGGVEVGRLVMEKASRYLTPVTLELGGKSPCIVEKSADLRLAAKRIVFGKFLNAGQTCVAPDYVWIDETIRKPFLAYVQYYITKFFGTDPMHCETYPHIVNEKHFQRLKGLMQSGNICIGGKLEEASLCIEPTVFENVSFDDAIMQEEIFGPLLPVIGYETLEEALSYIQQQEKPLALYVFTRRKAIAQQVMSCCSFGGGCINDTIIHLATSQMGFGGVGQSGMGSYHGYDSFRTFSHFRSIVQKSNRMDLPMRYQPYTKGKQHIVRWFMK</sequence>
<dbReference type="EMBL" id="QRPK01000012">
    <property type="protein sequence ID" value="RHM13313.1"/>
    <property type="molecule type" value="Genomic_DNA"/>
</dbReference>
<feature type="active site" evidence="5">
    <location>
        <position position="243"/>
    </location>
</feature>
<evidence type="ECO:0000313" key="9">
    <source>
        <dbReference type="EMBL" id="RHM13313.1"/>
    </source>
</evidence>
<dbReference type="InterPro" id="IPR016161">
    <property type="entry name" value="Ald_DH/histidinol_DH"/>
</dbReference>
<dbReference type="Gene3D" id="3.40.309.10">
    <property type="entry name" value="Aldehyde Dehydrogenase, Chain A, domain 2"/>
    <property type="match status" value="1"/>
</dbReference>
<dbReference type="InterPro" id="IPR015590">
    <property type="entry name" value="Aldehyde_DH_dom"/>
</dbReference>
<feature type="active site" evidence="5 6">
    <location>
        <position position="209"/>
    </location>
</feature>
<keyword evidence="3" id="KW-0520">NAD</keyword>
<dbReference type="GO" id="GO:0006081">
    <property type="term" value="P:aldehyde metabolic process"/>
    <property type="evidence" value="ECO:0007669"/>
    <property type="project" value="InterPro"/>
</dbReference>
<dbReference type="PANTHER" id="PTHR43570:SF16">
    <property type="entry name" value="ALDEHYDE DEHYDROGENASE TYPE III, ISOFORM Q"/>
    <property type="match status" value="1"/>
</dbReference>
<gene>
    <name evidence="9" type="ORF">DWZ83_03840</name>
</gene>
<comment type="similarity">
    <text evidence="1 4 7">Belongs to the aldehyde dehydrogenase family.</text>
</comment>